<dbReference type="Gene3D" id="1.20.1250.20">
    <property type="entry name" value="MFS general substrate transporter like domains"/>
    <property type="match status" value="1"/>
</dbReference>
<evidence type="ECO:0000313" key="8">
    <source>
        <dbReference type="Proteomes" id="UP000504634"/>
    </source>
</evidence>
<feature type="transmembrane region" description="Helical" evidence="7">
    <location>
        <begin position="68"/>
        <end position="87"/>
    </location>
</feature>
<feature type="transmembrane region" description="Helical" evidence="7">
    <location>
        <begin position="369"/>
        <end position="390"/>
    </location>
</feature>
<keyword evidence="3 7" id="KW-0812">Transmembrane</keyword>
<feature type="transmembrane region" description="Helical" evidence="7">
    <location>
        <begin position="107"/>
        <end position="127"/>
    </location>
</feature>
<dbReference type="GeneID" id="115624006"/>
<comment type="subcellular location">
    <subcellularLocation>
        <location evidence="1">Membrane</location>
        <topology evidence="1">Multi-pass membrane protein</topology>
    </subcellularLocation>
</comment>
<keyword evidence="5 7" id="KW-1133">Transmembrane helix</keyword>
<evidence type="ECO:0000256" key="3">
    <source>
        <dbReference type="ARBA" id="ARBA00022692"/>
    </source>
</evidence>
<dbReference type="RefSeq" id="XP_030374437.1">
    <property type="nucleotide sequence ID" value="XM_030518577.1"/>
</dbReference>
<evidence type="ECO:0000256" key="6">
    <source>
        <dbReference type="ARBA" id="ARBA00023136"/>
    </source>
</evidence>
<feature type="transmembrane region" description="Helical" evidence="7">
    <location>
        <begin position="442"/>
        <end position="461"/>
    </location>
</feature>
<comment type="similarity">
    <text evidence="2">Belongs to the major facilitator superfamily. Proton-dependent oligopeptide transporter (POT/PTR) (TC 2.A.17) family.</text>
</comment>
<dbReference type="GO" id="GO:0022857">
    <property type="term" value="F:transmembrane transporter activity"/>
    <property type="evidence" value="ECO:0007669"/>
    <property type="project" value="InterPro"/>
</dbReference>
<feature type="transmembrane region" description="Helical" evidence="7">
    <location>
        <begin position="159"/>
        <end position="181"/>
    </location>
</feature>
<evidence type="ECO:0000313" key="9">
    <source>
        <dbReference type="RefSeq" id="XP_030374437.1"/>
    </source>
</evidence>
<keyword evidence="4" id="KW-0653">Protein transport</keyword>
<evidence type="ECO:0000256" key="7">
    <source>
        <dbReference type="SAM" id="Phobius"/>
    </source>
</evidence>
<dbReference type="InterPro" id="IPR000109">
    <property type="entry name" value="POT_fam"/>
</dbReference>
<feature type="transmembrane region" description="Helical" evidence="7">
    <location>
        <begin position="402"/>
        <end position="422"/>
    </location>
</feature>
<keyword evidence="4" id="KW-0571">Peptide transport</keyword>
<reference evidence="9" key="1">
    <citation type="submission" date="2025-08" db="UniProtKB">
        <authorList>
            <consortium name="RefSeq"/>
        </authorList>
    </citation>
    <scope>IDENTIFICATION</scope>
    <source>
        <strain evidence="9">11010-0011.00</strain>
        <tissue evidence="9">Whole body</tissue>
    </source>
</reference>
<dbReference type="GO" id="GO:0015833">
    <property type="term" value="P:peptide transport"/>
    <property type="evidence" value="ECO:0007669"/>
    <property type="project" value="UniProtKB-KW"/>
</dbReference>
<feature type="transmembrane region" description="Helical" evidence="7">
    <location>
        <begin position="503"/>
        <end position="526"/>
    </location>
</feature>
<sequence length="573" mass="64534">MFRATSIGSEETLPTLAELTQANYERDIEMGAGTERSQLRSRHQRGSLPSNYGGTPIPIIIHYRYPRAVYFILATKFFEAFAANGIRTVLALYLRDDLNFTESFSTIMLHIFNFFGQFCPIFGAILADSCYGNVRTISGFCFLYAFGWVFLTLTSMPSVGVPMALLVSIALLFIAVGNGSIRACITSIGALQFKMPEQAVHLAEYFSFYYFVYYFGIFLSKILPPLVRVNTQCFDKPECYPAVFGTLGAAFLVAWVIFLIGKFFYKPEKVSDDNVLFKFYGCIRTALLEKWRRRKSEKRCSYWLHNAIGPYDEEFVNDVSKVLRITKLFIPLPFYFALLAQQDSSWTFQATMMNTTFLGVNIQPDQFKAVGPIFLFILIPLCQYVTTPLLKRAFNWELQPLQSVAVGGICSIGAYICAGVLQEHIANSPSQTVNIAWQLPQFLLLMLAELLLSIPGLQFAFTQAPSSMKSVVTAAWFLNNAFGNLIVVIVTELQFLNSQTAGYFFYAVVMMVCIIIFGMLAFEYALHEKTGSFYARGCGLQTPKEQDRRPLLNFQRDLDTDDLPSGSSRSASV</sequence>
<evidence type="ECO:0000256" key="5">
    <source>
        <dbReference type="ARBA" id="ARBA00022989"/>
    </source>
</evidence>
<evidence type="ECO:0000256" key="4">
    <source>
        <dbReference type="ARBA" id="ARBA00022856"/>
    </source>
</evidence>
<protein>
    <submittedName>
        <fullName evidence="9">Peptide transporter family 1</fullName>
    </submittedName>
</protein>
<evidence type="ECO:0000256" key="1">
    <source>
        <dbReference type="ARBA" id="ARBA00004141"/>
    </source>
</evidence>
<dbReference type="Proteomes" id="UP000504634">
    <property type="component" value="Unplaced"/>
</dbReference>
<dbReference type="Pfam" id="PF00854">
    <property type="entry name" value="PTR2"/>
    <property type="match status" value="1"/>
</dbReference>
<dbReference type="AlphaFoldDB" id="A0A6J2THD0"/>
<name>A0A6J2THD0_DROLE</name>
<feature type="transmembrane region" description="Helical" evidence="7">
    <location>
        <begin position="243"/>
        <end position="265"/>
    </location>
</feature>
<keyword evidence="8" id="KW-1185">Reference proteome</keyword>
<evidence type="ECO:0000256" key="2">
    <source>
        <dbReference type="ARBA" id="ARBA00005982"/>
    </source>
</evidence>
<feature type="transmembrane region" description="Helical" evidence="7">
    <location>
        <begin position="473"/>
        <end position="491"/>
    </location>
</feature>
<gene>
    <name evidence="9" type="primary">LOC115624006</name>
</gene>
<dbReference type="SUPFAM" id="SSF103473">
    <property type="entry name" value="MFS general substrate transporter"/>
    <property type="match status" value="1"/>
</dbReference>
<keyword evidence="4" id="KW-0813">Transport</keyword>
<dbReference type="GO" id="GO:0016020">
    <property type="term" value="C:membrane"/>
    <property type="evidence" value="ECO:0007669"/>
    <property type="project" value="UniProtKB-SubCell"/>
</dbReference>
<dbReference type="PANTHER" id="PTHR11654">
    <property type="entry name" value="OLIGOPEPTIDE TRANSPORTER-RELATED"/>
    <property type="match status" value="1"/>
</dbReference>
<keyword evidence="6 7" id="KW-0472">Membrane</keyword>
<accession>A0A6J2THD0</accession>
<dbReference type="OrthoDB" id="8904098at2759"/>
<feature type="transmembrane region" description="Helical" evidence="7">
    <location>
        <begin position="134"/>
        <end position="153"/>
    </location>
</feature>
<organism evidence="8 9">
    <name type="scientific">Drosophila lebanonensis</name>
    <name type="common">Fruit fly</name>
    <name type="synonym">Scaptodrosophila lebanonensis</name>
    <dbReference type="NCBI Taxonomy" id="7225"/>
    <lineage>
        <taxon>Eukaryota</taxon>
        <taxon>Metazoa</taxon>
        <taxon>Ecdysozoa</taxon>
        <taxon>Arthropoda</taxon>
        <taxon>Hexapoda</taxon>
        <taxon>Insecta</taxon>
        <taxon>Pterygota</taxon>
        <taxon>Neoptera</taxon>
        <taxon>Endopterygota</taxon>
        <taxon>Diptera</taxon>
        <taxon>Brachycera</taxon>
        <taxon>Muscomorpha</taxon>
        <taxon>Ephydroidea</taxon>
        <taxon>Drosophilidae</taxon>
        <taxon>Scaptodrosophila</taxon>
    </lineage>
</organism>
<proteinExistence type="inferred from homology"/>
<feature type="transmembrane region" description="Helical" evidence="7">
    <location>
        <begin position="202"/>
        <end position="223"/>
    </location>
</feature>
<dbReference type="InterPro" id="IPR036259">
    <property type="entry name" value="MFS_trans_sf"/>
</dbReference>